<dbReference type="Proteomes" id="UP000004994">
    <property type="component" value="Chromosome 4"/>
</dbReference>
<evidence type="ECO:0000313" key="2">
    <source>
        <dbReference type="Proteomes" id="UP000004994"/>
    </source>
</evidence>
<reference evidence="1" key="1">
    <citation type="journal article" date="2012" name="Nature">
        <title>The tomato genome sequence provides insights into fleshy fruit evolution.</title>
        <authorList>
            <consortium name="Tomato Genome Consortium"/>
        </authorList>
    </citation>
    <scope>NUCLEOTIDE SEQUENCE [LARGE SCALE GENOMIC DNA]</scope>
    <source>
        <strain evidence="1">cv. Heinz 1706</strain>
    </source>
</reference>
<reference evidence="1" key="2">
    <citation type="submission" date="2019-01" db="UniProtKB">
        <authorList>
            <consortium name="EnsemblPlants"/>
        </authorList>
    </citation>
    <scope>IDENTIFICATION</scope>
    <source>
        <strain evidence="1">cv. Heinz 1706</strain>
    </source>
</reference>
<dbReference type="InParanoid" id="A0A3Q7G3I7"/>
<name>A0A3Q7G3I7_SOLLC</name>
<sequence length="91" mass="10181">MPLPNFHFPATVFSGEATIPENPTPNPAAQTIPKYLNPFNFPPQFTQGTRFPPSHSPCIPLCPVHVYVAQFLKLLGELWISWLFPYGITVS</sequence>
<evidence type="ECO:0000313" key="1">
    <source>
        <dbReference type="EnsemblPlants" id="Solyc04g026300.1.1.1"/>
    </source>
</evidence>
<dbReference type="AlphaFoldDB" id="A0A3Q7G3I7"/>
<organism evidence="1">
    <name type="scientific">Solanum lycopersicum</name>
    <name type="common">Tomato</name>
    <name type="synonym">Lycopersicon esculentum</name>
    <dbReference type="NCBI Taxonomy" id="4081"/>
    <lineage>
        <taxon>Eukaryota</taxon>
        <taxon>Viridiplantae</taxon>
        <taxon>Streptophyta</taxon>
        <taxon>Embryophyta</taxon>
        <taxon>Tracheophyta</taxon>
        <taxon>Spermatophyta</taxon>
        <taxon>Magnoliopsida</taxon>
        <taxon>eudicotyledons</taxon>
        <taxon>Gunneridae</taxon>
        <taxon>Pentapetalae</taxon>
        <taxon>asterids</taxon>
        <taxon>lamiids</taxon>
        <taxon>Solanales</taxon>
        <taxon>Solanaceae</taxon>
        <taxon>Solanoideae</taxon>
        <taxon>Solaneae</taxon>
        <taxon>Solanum</taxon>
        <taxon>Solanum subgen. Lycopersicon</taxon>
    </lineage>
</organism>
<accession>A0A3Q7G3I7</accession>
<protein>
    <submittedName>
        <fullName evidence="1">Uncharacterized protein</fullName>
    </submittedName>
</protein>
<proteinExistence type="predicted"/>
<dbReference type="PaxDb" id="4081-Solyc04g026300.1.1"/>
<dbReference type="EnsemblPlants" id="Solyc04g026300.1.1">
    <property type="protein sequence ID" value="Solyc04g026300.1.1.1"/>
    <property type="gene ID" value="Solyc04g026300.1"/>
</dbReference>
<keyword evidence="2" id="KW-1185">Reference proteome</keyword>
<dbReference type="Gramene" id="Solyc04g026300.1.1">
    <property type="protein sequence ID" value="Solyc04g026300.1.1.1"/>
    <property type="gene ID" value="Solyc04g026300.1"/>
</dbReference>